<protein>
    <recommendedName>
        <fullName evidence="3">Anthranilate synthase component 1</fullName>
    </recommendedName>
</protein>
<feature type="domain" description="Anthranilate synthase component I N-terminal" evidence="10">
    <location>
        <begin position="17"/>
        <end position="152"/>
    </location>
</feature>
<evidence type="ECO:0000313" key="11">
    <source>
        <dbReference type="EMBL" id="EHJ13562.1"/>
    </source>
</evidence>
<dbReference type="SUPFAM" id="SSF56322">
    <property type="entry name" value="ADC synthase"/>
    <property type="match status" value="1"/>
</dbReference>
<dbReference type="InterPro" id="IPR005801">
    <property type="entry name" value="ADC_synthase"/>
</dbReference>
<keyword evidence="4" id="KW-0479">Metal-binding</keyword>
<accession>G5J2K9</accession>
<dbReference type="InterPro" id="IPR015890">
    <property type="entry name" value="Chorismate_C"/>
</dbReference>
<evidence type="ECO:0000313" key="12">
    <source>
        <dbReference type="Proteomes" id="UP000003477"/>
    </source>
</evidence>
<keyword evidence="11" id="KW-0032">Aminotransferase</keyword>
<name>G5J2K9_CROWT</name>
<evidence type="ECO:0000259" key="10">
    <source>
        <dbReference type="Pfam" id="PF04715"/>
    </source>
</evidence>
<dbReference type="GO" id="GO:0046872">
    <property type="term" value="F:metal ion binding"/>
    <property type="evidence" value="ECO:0007669"/>
    <property type="project" value="UniProtKB-KW"/>
</dbReference>
<dbReference type="PATRIC" id="fig|423471.3.peg.1630"/>
<evidence type="ECO:0000256" key="7">
    <source>
        <dbReference type="ARBA" id="ARBA00025634"/>
    </source>
</evidence>
<comment type="subunit">
    <text evidence="2">Heterotetramer consisting of two non-identical subunits: a beta subunit (TrpG) and a large alpha subunit (TrpE).</text>
</comment>
<comment type="catalytic activity">
    <reaction evidence="8">
        <text>chorismate + L-glutamine = anthranilate + pyruvate + L-glutamate + H(+)</text>
        <dbReference type="Rhea" id="RHEA:21732"/>
        <dbReference type="ChEBI" id="CHEBI:15361"/>
        <dbReference type="ChEBI" id="CHEBI:15378"/>
        <dbReference type="ChEBI" id="CHEBI:16567"/>
        <dbReference type="ChEBI" id="CHEBI:29748"/>
        <dbReference type="ChEBI" id="CHEBI:29985"/>
        <dbReference type="ChEBI" id="CHEBI:58359"/>
        <dbReference type="EC" id="4.1.3.27"/>
    </reaction>
</comment>
<reference evidence="11 12" key="1">
    <citation type="journal article" date="2011" name="Front. Microbiol.">
        <title>Two Strains of Crocosphaera watsonii with Highly Conserved Genomes are Distinguished by Strain-Specific Features.</title>
        <authorList>
            <person name="Bench S.R."/>
            <person name="Ilikchyan I.N."/>
            <person name="Tripp H.J."/>
            <person name="Zehr J.P."/>
        </authorList>
    </citation>
    <scope>NUCLEOTIDE SEQUENCE [LARGE SCALE GENOMIC DNA]</scope>
    <source>
        <strain evidence="11 12">WH 0003</strain>
    </source>
</reference>
<evidence type="ECO:0000256" key="2">
    <source>
        <dbReference type="ARBA" id="ARBA00011575"/>
    </source>
</evidence>
<evidence type="ECO:0000256" key="3">
    <source>
        <dbReference type="ARBA" id="ARBA00020653"/>
    </source>
</evidence>
<dbReference type="GO" id="GO:0008483">
    <property type="term" value="F:transaminase activity"/>
    <property type="evidence" value="ECO:0007669"/>
    <property type="project" value="UniProtKB-KW"/>
</dbReference>
<dbReference type="RefSeq" id="WP_007308241.1">
    <property type="nucleotide sequence ID" value="NZ_AESD01000263.1"/>
</dbReference>
<dbReference type="Gene3D" id="3.60.120.10">
    <property type="entry name" value="Anthranilate synthase"/>
    <property type="match status" value="1"/>
</dbReference>
<gene>
    <name evidence="11" type="ORF">CWATWH0003_1743</name>
</gene>
<dbReference type="GO" id="GO:0000162">
    <property type="term" value="P:L-tryptophan biosynthetic process"/>
    <property type="evidence" value="ECO:0007669"/>
    <property type="project" value="TreeGrafter"/>
</dbReference>
<dbReference type="InterPro" id="IPR006805">
    <property type="entry name" value="Anth_synth_I_N"/>
</dbReference>
<comment type="caution">
    <text evidence="11">The sequence shown here is derived from an EMBL/GenBank/DDBJ whole genome shotgun (WGS) entry which is preliminary data.</text>
</comment>
<comment type="cofactor">
    <cofactor evidence="1">
        <name>Mg(2+)</name>
        <dbReference type="ChEBI" id="CHEBI:18420"/>
    </cofactor>
</comment>
<dbReference type="Pfam" id="PF00425">
    <property type="entry name" value="Chorismate_bind"/>
    <property type="match status" value="1"/>
</dbReference>
<evidence type="ECO:0000256" key="5">
    <source>
        <dbReference type="ARBA" id="ARBA00022842"/>
    </source>
</evidence>
<dbReference type="PRINTS" id="PR00095">
    <property type="entry name" value="ANTSNTHASEI"/>
</dbReference>
<dbReference type="GeneID" id="88765504"/>
<dbReference type="InterPro" id="IPR010118">
    <property type="entry name" value="Para-NH2Bz/anthranilate_synth"/>
</dbReference>
<feature type="domain" description="Chorismate-utilising enzyme C-terminal" evidence="9">
    <location>
        <begin position="191"/>
        <end position="449"/>
    </location>
</feature>
<proteinExistence type="predicted"/>
<dbReference type="PANTHER" id="PTHR11236:SF48">
    <property type="entry name" value="ISOCHORISMATE SYNTHASE MENF"/>
    <property type="match status" value="1"/>
</dbReference>
<comment type="function">
    <text evidence="7">Part of a heterotetrameric complex that catalyzes the two-step biosynthesis of anthranilate, an intermediate in the biosynthesis of L-tryptophan. In the first step, the glutamine-binding beta subunit (TrpG) of anthranilate synthase (AS) provides the glutamine amidotransferase activity which generates ammonia as a substrate that, along with chorismate, is used in the second step, catalyzed by the large alpha subunit of AS (TrpE) to produce anthranilate. In the absence of TrpG, TrpE can synthesize anthranilate directly from chorismate and high concentrations of ammonia.</text>
</comment>
<evidence type="ECO:0000256" key="4">
    <source>
        <dbReference type="ARBA" id="ARBA00022723"/>
    </source>
</evidence>
<dbReference type="Proteomes" id="UP000003477">
    <property type="component" value="Unassembled WGS sequence"/>
</dbReference>
<dbReference type="InterPro" id="IPR019999">
    <property type="entry name" value="Anth_synth_I-like"/>
</dbReference>
<organism evidence="11 12">
    <name type="scientific">Crocosphaera watsonii WH 0003</name>
    <dbReference type="NCBI Taxonomy" id="423471"/>
    <lineage>
        <taxon>Bacteria</taxon>
        <taxon>Bacillati</taxon>
        <taxon>Cyanobacteriota</taxon>
        <taxon>Cyanophyceae</taxon>
        <taxon>Oscillatoriophycideae</taxon>
        <taxon>Chroococcales</taxon>
        <taxon>Aphanothecaceae</taxon>
        <taxon>Crocosphaera</taxon>
    </lineage>
</organism>
<keyword evidence="6" id="KW-0456">Lyase</keyword>
<evidence type="ECO:0000256" key="8">
    <source>
        <dbReference type="ARBA" id="ARBA00047683"/>
    </source>
</evidence>
<dbReference type="AlphaFoldDB" id="G5J2K9"/>
<evidence type="ECO:0000259" key="9">
    <source>
        <dbReference type="Pfam" id="PF00425"/>
    </source>
</evidence>
<evidence type="ECO:0000256" key="1">
    <source>
        <dbReference type="ARBA" id="ARBA00001946"/>
    </source>
</evidence>
<dbReference type="PANTHER" id="PTHR11236">
    <property type="entry name" value="AMINOBENZOATE/ANTHRANILATE SYNTHASE"/>
    <property type="match status" value="1"/>
</dbReference>
<dbReference type="NCBIfam" id="NF004610">
    <property type="entry name" value="PRK05940.1"/>
    <property type="match status" value="1"/>
</dbReference>
<sequence length="459" mass="52090">MTHLLSWHWRSLPLKKLTGSEVFERLYASEATIATLLESPFPTPSDYPYLSRYSLCAGEPRIINGKPRLWTPKLGNILPFLQQLLMQTKGNLSSPEHLPFGGGWLGWLGYDLAWEIESLPHYNHDPLPFPVAYWYEPNSFAILDHLEQKLWLAGNTLQELDDLQSKLETKSSPFPSSPKASPSSLSFYTDQQEYEKAVCKAKKYIQAGDIFQANLSLRFQTTTPLKSWQLYKKLQQINPSPFASYWRSPWGDMISCSPERLVSLNDNIAQTRPIAGTRPRGANFQQETAMLMELSSDIKERAEHIMLVDLERNDLGKVCQWGSVEVDELLTIERYSHVIHLVSNVKGKLRQEQTSIDLIKALFPGGTITGCPKVRCLEIIEELEPVKRNLFYGSCGYLDYRGNLDLNILIRTLLYTPLSPNLASVWGQVGAGIVADSDPEKEWFESLQKAKAQLKALNL</sequence>
<evidence type="ECO:0000256" key="6">
    <source>
        <dbReference type="ARBA" id="ARBA00023239"/>
    </source>
</evidence>
<keyword evidence="11" id="KW-0808">Transferase</keyword>
<keyword evidence="5" id="KW-0460">Magnesium</keyword>
<dbReference type="EMBL" id="AESD01000263">
    <property type="protein sequence ID" value="EHJ13562.1"/>
    <property type="molecule type" value="Genomic_DNA"/>
</dbReference>
<dbReference type="NCBIfam" id="TIGR01824">
    <property type="entry name" value="PabB-clade2"/>
    <property type="match status" value="1"/>
</dbReference>
<dbReference type="GO" id="GO:0004049">
    <property type="term" value="F:anthranilate synthase activity"/>
    <property type="evidence" value="ECO:0007669"/>
    <property type="project" value="UniProtKB-EC"/>
</dbReference>
<dbReference type="Pfam" id="PF04715">
    <property type="entry name" value="Anth_synt_I_N"/>
    <property type="match status" value="1"/>
</dbReference>